<dbReference type="EMBL" id="RQFO01000009">
    <property type="protein sequence ID" value="TGL03766.1"/>
    <property type="molecule type" value="Genomic_DNA"/>
</dbReference>
<name>A0ABY2LS16_9LEPT</name>
<keyword evidence="2" id="KW-1185">Reference proteome</keyword>
<protein>
    <submittedName>
        <fullName evidence="1">Uncharacterized protein</fullName>
    </submittedName>
</protein>
<evidence type="ECO:0000313" key="2">
    <source>
        <dbReference type="Proteomes" id="UP000297465"/>
    </source>
</evidence>
<reference evidence="2" key="1">
    <citation type="journal article" date="2019" name="PLoS Negl. Trop. Dis.">
        <title>Revisiting the worldwide diversity of Leptospira species in the environment.</title>
        <authorList>
            <person name="Vincent A.T."/>
            <person name="Schiettekatte O."/>
            <person name="Bourhy P."/>
            <person name="Veyrier F.J."/>
            <person name="Picardeau M."/>
        </authorList>
    </citation>
    <scope>NUCLEOTIDE SEQUENCE [LARGE SCALE GENOMIC DNA]</scope>
    <source>
        <strain evidence="2">201800278</strain>
    </source>
</reference>
<accession>A0ABY2LS16</accession>
<proteinExistence type="predicted"/>
<dbReference type="Proteomes" id="UP000297465">
    <property type="component" value="Unassembled WGS sequence"/>
</dbReference>
<comment type="caution">
    <text evidence="1">The sequence shown here is derived from an EMBL/GenBank/DDBJ whole genome shotgun (WGS) entry which is preliminary data.</text>
</comment>
<organism evidence="1 2">
    <name type="scientific">Leptospira montravelensis</name>
    <dbReference type="NCBI Taxonomy" id="2484961"/>
    <lineage>
        <taxon>Bacteria</taxon>
        <taxon>Pseudomonadati</taxon>
        <taxon>Spirochaetota</taxon>
        <taxon>Spirochaetia</taxon>
        <taxon>Leptospirales</taxon>
        <taxon>Leptospiraceae</taxon>
        <taxon>Leptospira</taxon>
    </lineage>
</organism>
<gene>
    <name evidence="1" type="ORF">EHQ31_06580</name>
</gene>
<evidence type="ECO:0000313" key="1">
    <source>
        <dbReference type="EMBL" id="TGL03766.1"/>
    </source>
</evidence>
<sequence>MKEKGHNVPPEKIEERYYRSLENLKEAIRLSNRAFLFDTSSATFDKLLFAEVTNGEEVEVFTRDAVPTWFIKYVVDKQ</sequence>
<dbReference type="RefSeq" id="WP_135575043.1">
    <property type="nucleotide sequence ID" value="NZ_RQFN01000031.1"/>
</dbReference>